<dbReference type="Pfam" id="PF13967">
    <property type="entry name" value="RSN1_TM"/>
    <property type="match status" value="1"/>
</dbReference>
<dbReference type="Proteomes" id="UP001337655">
    <property type="component" value="Unassembled WGS sequence"/>
</dbReference>
<dbReference type="Pfam" id="PF02714">
    <property type="entry name" value="RSN1_7TM"/>
    <property type="match status" value="1"/>
</dbReference>
<evidence type="ECO:0000256" key="1">
    <source>
        <dbReference type="ARBA" id="ARBA00004141"/>
    </source>
</evidence>
<keyword evidence="13" id="KW-1185">Reference proteome</keyword>
<keyword evidence="6 8" id="KW-0472">Membrane</keyword>
<evidence type="ECO:0000256" key="6">
    <source>
        <dbReference type="ARBA" id="ARBA00023136"/>
    </source>
</evidence>
<feature type="transmembrane region" description="Helical" evidence="8">
    <location>
        <begin position="666"/>
        <end position="687"/>
    </location>
</feature>
<dbReference type="GO" id="GO:0005227">
    <property type="term" value="F:calcium-activated cation channel activity"/>
    <property type="evidence" value="ECO:0007669"/>
    <property type="project" value="InterPro"/>
</dbReference>
<feature type="transmembrane region" description="Helical" evidence="8">
    <location>
        <begin position="101"/>
        <end position="126"/>
    </location>
</feature>
<feature type="domain" description="CSC1/OSCA1-like cytosolic" evidence="11">
    <location>
        <begin position="224"/>
        <end position="432"/>
    </location>
</feature>
<feature type="transmembrane region" description="Helical" evidence="8">
    <location>
        <begin position="640"/>
        <end position="660"/>
    </location>
</feature>
<sequence length="1356" mass="151857">MDDFFTFDKHGDDGDKYSDAIGLRNARDKKIQIELSLALGLISFFAFCVLRPRWAGLYAARKKHKHEATVLPELPATAFGWIMPLWRIGDQQILASAGLDAYAFLTFFKMAMKFLLVTLFFSLIVIKPVHDANPDDDARNPKNGTHHHKHKNGTNGDLFATQPMSMPYNGTMPWPEDFESDYLWMYVVFAYLFSTIAIYLIVTETKKVIEVRQEYLGTQTSITDRTIRLSGIPEDLRDEGKLQEFIESLDIGKVESVTVCRNWKELDAAVVARMDALRKLEEAYTINLGQRRVERNLESLPVSQPAPPSPAARDLLGDDDEADEATGLVEANAQSHPAPYERQRPKTSIRYGFMKLRSTQVDAIDYYEEKFRSADELVRRLRKKSFDPVPLAYVTMDSVAACQMAIQAVLGPSPLQLIASQSPAPADVIWPNTYLPRRSRMVRAWSITIVIVLLTIFWSALFVPIAGLLNTKTIGKIFPQLAEVLDDHANIRSLVNTQLPTLILTLLMVLVPYLYYWMSWYQGMTSQGDVELSAISKNFFFTFFNFFIVFTLLGTASQFYLFFKQFGDALKSFNAIANGLAYSLQKLLNFYVNFIILQGLGLFPFRLLEVGAVTLYPVYRIGAKTPRDYAELVQPPVFSYGFYLPTALLIFIICMVYSVLRSSWQVLLAGLIYFTFGHFVYKYQLLYAMDHQQQATGRAWVMICDRVFVGLIFFQLTTAGQLLLKSAAARSLLIVPLIIVTIWINILYGRTYKPLMKFIALRSVQRGQQYSDYASPPPEPNSAAEARSTTSSTDLAPERDAWAETTSGAHLRYFRETRVGVAKPAVDESDETGLRFMNPSLIAPLDGLWIADKEFRREEGRIGMDAAIIEGRVGIYLDLLATSSTPSESAWETAGAVTNEASSSSAVIDFGSSDEAASSPTRGRRDVTVGDFDELSVNAGSMGESNILHQCIEVVTQRSWAHYYHGRRARLRGMRHTPAVMNGVWPRALTISGGEKNKEQLSYSQLVYRNVCMDEDPPTSIAISPTRQCVAFGCKSGVELYWIDSTTGQNLNRWFPLTRPSDHLYFLPPRQNIDTRLRLRLISSATKSPDDHNTAVTTRSPHRNSWFSLSSSWHVPATLPRSEIPHTADHAYAVPLSDGHHLLFTDTQTGHLCLCSDTPTGSVQRLSRKVVFTPPPSCSPGSSPTIYGAVADLSMGLRIAAVYGDNIVLYSVPVDALRYSTAEQEQAIQDPSVPFEELVWVDVMKHPTSNSSALGEAGVDVPRKFERLNMKWVHYLLADGDGRVGSLDTLWPLHISGTKVGKLNEVRALAVQEDRCDGLVVWAFSARGVAKAWKVNNGRRPVEHFHFTADADGAAR</sequence>
<dbReference type="GeneID" id="89931441"/>
<comment type="caution">
    <text evidence="12">The sequence shown here is derived from an EMBL/GenBank/DDBJ whole genome shotgun (WGS) entry which is preliminary data.</text>
</comment>
<dbReference type="GO" id="GO:0005886">
    <property type="term" value="C:plasma membrane"/>
    <property type="evidence" value="ECO:0007669"/>
    <property type="project" value="TreeGrafter"/>
</dbReference>
<evidence type="ECO:0000313" key="13">
    <source>
        <dbReference type="Proteomes" id="UP001337655"/>
    </source>
</evidence>
<feature type="region of interest" description="Disordered" evidence="7">
    <location>
        <begin position="770"/>
        <end position="799"/>
    </location>
</feature>
<feature type="transmembrane region" description="Helical" evidence="8">
    <location>
        <begin position="182"/>
        <end position="202"/>
    </location>
</feature>
<protein>
    <recommendedName>
        <fullName evidence="14">DUF221-domain-containing protein</fullName>
    </recommendedName>
</protein>
<comment type="subcellular location">
    <subcellularLocation>
        <location evidence="1">Membrane</location>
        <topology evidence="1">Multi-pass membrane protein</topology>
    </subcellularLocation>
</comment>
<feature type="transmembrane region" description="Helical" evidence="8">
    <location>
        <begin position="539"/>
        <end position="563"/>
    </location>
</feature>
<feature type="region of interest" description="Disordered" evidence="7">
    <location>
        <begin position="298"/>
        <end position="318"/>
    </location>
</feature>
<evidence type="ECO:0000256" key="4">
    <source>
        <dbReference type="ARBA" id="ARBA00022692"/>
    </source>
</evidence>
<dbReference type="InterPro" id="IPR032880">
    <property type="entry name" value="CSC1/OSCA1-like_N"/>
</dbReference>
<evidence type="ECO:0000256" key="3">
    <source>
        <dbReference type="ARBA" id="ARBA00022448"/>
    </source>
</evidence>
<proteinExistence type="inferred from homology"/>
<dbReference type="InterPro" id="IPR045122">
    <property type="entry name" value="Csc1-like"/>
</dbReference>
<dbReference type="EMBL" id="JAVRRT010000021">
    <property type="protein sequence ID" value="KAK5164021.1"/>
    <property type="molecule type" value="Genomic_DNA"/>
</dbReference>
<evidence type="ECO:0000313" key="12">
    <source>
        <dbReference type="EMBL" id="KAK5164021.1"/>
    </source>
</evidence>
<evidence type="ECO:0000259" key="11">
    <source>
        <dbReference type="Pfam" id="PF14703"/>
    </source>
</evidence>
<name>A0AAV9NWW9_9PEZI</name>
<keyword evidence="5 8" id="KW-1133">Transmembrane helix</keyword>
<dbReference type="PANTHER" id="PTHR13018:SF5">
    <property type="entry name" value="RE44586P"/>
    <property type="match status" value="1"/>
</dbReference>
<dbReference type="PANTHER" id="PTHR13018">
    <property type="entry name" value="PROBABLE MEMBRANE PROTEIN DUF221-RELATED"/>
    <property type="match status" value="1"/>
</dbReference>
<evidence type="ECO:0000259" key="9">
    <source>
        <dbReference type="Pfam" id="PF02714"/>
    </source>
</evidence>
<evidence type="ECO:0000256" key="8">
    <source>
        <dbReference type="SAM" id="Phobius"/>
    </source>
</evidence>
<reference evidence="12 13" key="1">
    <citation type="submission" date="2023-08" db="EMBL/GenBank/DDBJ databases">
        <title>Black Yeasts Isolated from many extreme environments.</title>
        <authorList>
            <person name="Coleine C."/>
            <person name="Stajich J.E."/>
            <person name="Selbmann L."/>
        </authorList>
    </citation>
    <scope>NUCLEOTIDE SEQUENCE [LARGE SCALE GENOMIC DNA]</scope>
    <source>
        <strain evidence="12 13">CCFEE 5935</strain>
    </source>
</reference>
<feature type="transmembrane region" description="Helical" evidence="8">
    <location>
        <begin position="590"/>
        <end position="619"/>
    </location>
</feature>
<evidence type="ECO:0000256" key="2">
    <source>
        <dbReference type="ARBA" id="ARBA00007779"/>
    </source>
</evidence>
<gene>
    <name evidence="12" type="ORF">LTR77_010112</name>
</gene>
<feature type="region of interest" description="Disordered" evidence="7">
    <location>
        <begin position="135"/>
        <end position="157"/>
    </location>
</feature>
<dbReference type="RefSeq" id="XP_064654349.1">
    <property type="nucleotide sequence ID" value="XM_064807335.1"/>
</dbReference>
<feature type="domain" description="CSC1/OSCA1-like 7TM region" evidence="9">
    <location>
        <begin position="443"/>
        <end position="720"/>
    </location>
</feature>
<feature type="transmembrane region" description="Helical" evidence="8">
    <location>
        <begin position="444"/>
        <end position="469"/>
    </location>
</feature>
<feature type="transmembrane region" description="Helical" evidence="8">
    <location>
        <begin position="728"/>
        <end position="748"/>
    </location>
</feature>
<organism evidence="12 13">
    <name type="scientific">Saxophila tyrrhenica</name>
    <dbReference type="NCBI Taxonomy" id="1690608"/>
    <lineage>
        <taxon>Eukaryota</taxon>
        <taxon>Fungi</taxon>
        <taxon>Dikarya</taxon>
        <taxon>Ascomycota</taxon>
        <taxon>Pezizomycotina</taxon>
        <taxon>Dothideomycetes</taxon>
        <taxon>Dothideomycetidae</taxon>
        <taxon>Mycosphaerellales</taxon>
        <taxon>Extremaceae</taxon>
        <taxon>Saxophila</taxon>
    </lineage>
</organism>
<dbReference type="InterPro" id="IPR003864">
    <property type="entry name" value="CSC1/OSCA1-like_7TM"/>
</dbReference>
<keyword evidence="4 8" id="KW-0812">Transmembrane</keyword>
<feature type="domain" description="CSC1/OSCA1-like N-terminal transmembrane" evidence="10">
    <location>
        <begin position="35"/>
        <end position="204"/>
    </location>
</feature>
<keyword evidence="3" id="KW-0813">Transport</keyword>
<accession>A0AAV9NWW9</accession>
<feature type="transmembrane region" description="Helical" evidence="8">
    <location>
        <begin position="499"/>
        <end position="518"/>
    </location>
</feature>
<evidence type="ECO:0000256" key="5">
    <source>
        <dbReference type="ARBA" id="ARBA00022989"/>
    </source>
</evidence>
<dbReference type="InterPro" id="IPR027815">
    <property type="entry name" value="CSC1/OSCA1-like_cyt"/>
</dbReference>
<evidence type="ECO:0008006" key="14">
    <source>
        <dbReference type="Google" id="ProtNLM"/>
    </source>
</evidence>
<evidence type="ECO:0000256" key="7">
    <source>
        <dbReference type="SAM" id="MobiDB-lite"/>
    </source>
</evidence>
<dbReference type="Pfam" id="PF14703">
    <property type="entry name" value="PHM7_cyt"/>
    <property type="match status" value="1"/>
</dbReference>
<feature type="transmembrane region" description="Helical" evidence="8">
    <location>
        <begin position="33"/>
        <end position="54"/>
    </location>
</feature>
<comment type="similarity">
    <text evidence="2">Belongs to the CSC1 (TC 1.A.17) family.</text>
</comment>
<dbReference type="SUPFAM" id="SSF75011">
    <property type="entry name" value="3-carboxy-cis,cis-mucoante lactonizing enzyme"/>
    <property type="match status" value="1"/>
</dbReference>
<evidence type="ECO:0000259" key="10">
    <source>
        <dbReference type="Pfam" id="PF13967"/>
    </source>
</evidence>
<feature type="compositionally biased region" description="Low complexity" evidence="7">
    <location>
        <begin position="781"/>
        <end position="793"/>
    </location>
</feature>